<dbReference type="AlphaFoldDB" id="A0AAN9J6Z9"/>
<dbReference type="InterPro" id="IPR019775">
    <property type="entry name" value="WD40_repeat_CS"/>
</dbReference>
<evidence type="ECO:0000256" key="3">
    <source>
        <dbReference type="PROSITE-ProRule" id="PRU00221"/>
    </source>
</evidence>
<dbReference type="InterPro" id="IPR044630">
    <property type="entry name" value="SPA1/2/3/4"/>
</dbReference>
<organism evidence="7 8">
    <name type="scientific">Clitoria ternatea</name>
    <name type="common">Butterfly pea</name>
    <dbReference type="NCBI Taxonomy" id="43366"/>
    <lineage>
        <taxon>Eukaryota</taxon>
        <taxon>Viridiplantae</taxon>
        <taxon>Streptophyta</taxon>
        <taxon>Embryophyta</taxon>
        <taxon>Tracheophyta</taxon>
        <taxon>Spermatophyta</taxon>
        <taxon>Magnoliopsida</taxon>
        <taxon>eudicotyledons</taxon>
        <taxon>Gunneridae</taxon>
        <taxon>Pentapetalae</taxon>
        <taxon>rosids</taxon>
        <taxon>fabids</taxon>
        <taxon>Fabales</taxon>
        <taxon>Fabaceae</taxon>
        <taxon>Papilionoideae</taxon>
        <taxon>50 kb inversion clade</taxon>
        <taxon>NPAAA clade</taxon>
        <taxon>indigoferoid/millettioid clade</taxon>
        <taxon>Phaseoleae</taxon>
        <taxon>Clitoria</taxon>
    </lineage>
</organism>
<dbReference type="PROSITE" id="PS50082">
    <property type="entry name" value="WD_REPEATS_2"/>
    <property type="match status" value="2"/>
</dbReference>
<feature type="region of interest" description="Disordered" evidence="5">
    <location>
        <begin position="88"/>
        <end position="118"/>
    </location>
</feature>
<dbReference type="InterPro" id="IPR001680">
    <property type="entry name" value="WD40_rpt"/>
</dbReference>
<keyword evidence="8" id="KW-1185">Reference proteome</keyword>
<dbReference type="Pfam" id="PF00400">
    <property type="entry name" value="WD40"/>
    <property type="match status" value="3"/>
</dbReference>
<dbReference type="InterPro" id="IPR020472">
    <property type="entry name" value="WD40_PAC1"/>
</dbReference>
<evidence type="ECO:0000313" key="7">
    <source>
        <dbReference type="EMBL" id="KAK7292781.1"/>
    </source>
</evidence>
<protein>
    <recommendedName>
        <fullName evidence="6">Protein kinase domain-containing protein</fullName>
    </recommendedName>
</protein>
<dbReference type="Gene3D" id="2.130.10.10">
    <property type="entry name" value="YVTN repeat-like/Quinoprotein amine dehydrogenase"/>
    <property type="match status" value="1"/>
</dbReference>
<dbReference type="SMART" id="SM00320">
    <property type="entry name" value="WD40"/>
    <property type="match status" value="7"/>
</dbReference>
<dbReference type="GO" id="GO:0004672">
    <property type="term" value="F:protein kinase activity"/>
    <property type="evidence" value="ECO:0007669"/>
    <property type="project" value="InterPro"/>
</dbReference>
<dbReference type="PRINTS" id="PR00320">
    <property type="entry name" value="GPROTEINBRPT"/>
</dbReference>
<evidence type="ECO:0000256" key="5">
    <source>
        <dbReference type="SAM" id="MobiDB-lite"/>
    </source>
</evidence>
<dbReference type="PROSITE" id="PS50294">
    <property type="entry name" value="WD_REPEATS_REGION"/>
    <property type="match status" value="1"/>
</dbReference>
<dbReference type="PROSITE" id="PS00678">
    <property type="entry name" value="WD_REPEATS_1"/>
    <property type="match status" value="1"/>
</dbReference>
<dbReference type="PANTHER" id="PTHR44218:SF10">
    <property type="entry name" value="LIGASE COP1, PUTATIVE-RELATED"/>
    <property type="match status" value="1"/>
</dbReference>
<dbReference type="Proteomes" id="UP001359559">
    <property type="component" value="Unassembled WGS sequence"/>
</dbReference>
<dbReference type="SMART" id="SM00220">
    <property type="entry name" value="S_TKc"/>
    <property type="match status" value="1"/>
</dbReference>
<sequence>MRVAGGSQKNNIVAVLFASDVDIFCTRYFCLQGTLVSWEKKGYFALHLSCMIIVESMFKYFSFIRFGIPGCKPKANSFITEVTKDMTTANGGTETEEPKRKPNDPYLKPGGHQNMPRSPRLFTSIRKEWLEGLPNDNVIGDEDNGLNRYVTPLAGSRPSTSFCSTTESEHIVEELPVRNYKNQNIDLVSHPHKSLRNQLAIESKYTCMSGEIVAKVGEQMPLRLSKGLKGNDSEIWGFKSMPSKSVNHDQLKVSVDMSNLEKSKTITSTNAHFISTKQNTSSTCNYPQLIAKKTVKGKGVICKDVDKNFGLGGVLKIQNQEDEKPAVATKFHYDKMHRTNVDHNKASLKGTTLSCTELSNGGLSLREWLKSEGHQMEKSGRLHMFKQIAELVDFLHSKGIVLLDLRPSCFNLLPSSKIKYIGSFGHENLDDKALTDDVTRKRPREEDACACQGSSTKQQKLYEETLSFRQQQHFTCIHGCRTTVNQTDSNANATMESKSRESLCQNDSSCQHTYIEEKQFMPVTIQLEENWYCSPEVLNDGVCTFSSNIYSLGVLLFELLCNIESWEAHSTVMLDLSHRILPPKFLAENPKEAGFCLWLLHPEPSSRPNTRMVLESEFMHGLEESISGDDVGVLDDDEAETEQLLHFLISLKEEKEKQAAKLEEELNCLNEDVKEIERSCSFGTDSVFPLSQMNNFELRGNSIRFQDSSSSDFCIRRSYVDEERFISNINELENSYFSARFQVLPKEASAVPSNKNVMEGKWSLPYVEKDNKESGRTESSVSGLGSFFEGLCKFARYSKFEECGTLRNKDLLGSSNVICALSFDRDEDYIAAGGVSRKIKIFDLNTISSDSVDIQYPVVEMTNKSKLSCVCWNSYLKNHLASTDYDGVVQMWDAGTGQPLSQYMEHQKRAWSVHFSLSDPKMFASGSDDCSVKLWNISEKNSVGTIWNPANICCVQFSAYSTNLLFFGSADYKVYGYDLRHTRIPWCTLSGHGKAVSYVKFLDSETVVSASTDNSLKLWDLRKTSSSKLSSDACVSTFKGHSNEKNFVGLSVLDGYISCGSESNEVYCYHKSLPVPIATHKFESIDPISGHPNSSDNSGQFVSSVCWRKKSNMLVAANSVGIVKLLQMV</sequence>
<dbReference type="GO" id="GO:0005524">
    <property type="term" value="F:ATP binding"/>
    <property type="evidence" value="ECO:0007669"/>
    <property type="project" value="InterPro"/>
</dbReference>
<evidence type="ECO:0000256" key="1">
    <source>
        <dbReference type="ARBA" id="ARBA00022574"/>
    </source>
</evidence>
<name>A0AAN9J6Z9_CLITE</name>
<keyword evidence="4" id="KW-0175">Coiled coil</keyword>
<dbReference type="InterPro" id="IPR036322">
    <property type="entry name" value="WD40_repeat_dom_sf"/>
</dbReference>
<dbReference type="SUPFAM" id="SSF56112">
    <property type="entry name" value="Protein kinase-like (PK-like)"/>
    <property type="match status" value="1"/>
</dbReference>
<gene>
    <name evidence="7" type="ORF">RJT34_15634</name>
</gene>
<evidence type="ECO:0000256" key="4">
    <source>
        <dbReference type="SAM" id="Coils"/>
    </source>
</evidence>
<dbReference type="Gene3D" id="1.10.510.10">
    <property type="entry name" value="Transferase(Phosphotransferase) domain 1"/>
    <property type="match status" value="1"/>
</dbReference>
<feature type="domain" description="Protein kinase" evidence="6">
    <location>
        <begin position="260"/>
        <end position="619"/>
    </location>
</feature>
<dbReference type="PANTHER" id="PTHR44218">
    <property type="entry name" value="PROTEIN SPA1-RELATED 2"/>
    <property type="match status" value="1"/>
</dbReference>
<comment type="caution">
    <text evidence="7">The sequence shown here is derived from an EMBL/GenBank/DDBJ whole genome shotgun (WGS) entry which is preliminary data.</text>
</comment>
<dbReference type="SUPFAM" id="SSF50978">
    <property type="entry name" value="WD40 repeat-like"/>
    <property type="match status" value="1"/>
</dbReference>
<dbReference type="InterPro" id="IPR000719">
    <property type="entry name" value="Prot_kinase_dom"/>
</dbReference>
<proteinExistence type="predicted"/>
<keyword evidence="1 3" id="KW-0853">WD repeat</keyword>
<evidence type="ECO:0000313" key="8">
    <source>
        <dbReference type="Proteomes" id="UP001359559"/>
    </source>
</evidence>
<dbReference type="PROSITE" id="PS50011">
    <property type="entry name" value="PROTEIN_KINASE_DOM"/>
    <property type="match status" value="1"/>
</dbReference>
<evidence type="ECO:0000256" key="2">
    <source>
        <dbReference type="ARBA" id="ARBA00022737"/>
    </source>
</evidence>
<feature type="coiled-coil region" evidence="4">
    <location>
        <begin position="645"/>
        <end position="679"/>
    </location>
</feature>
<keyword evidence="2" id="KW-0677">Repeat</keyword>
<feature type="repeat" description="WD" evidence="3">
    <location>
        <begin position="989"/>
        <end position="1029"/>
    </location>
</feature>
<dbReference type="InterPro" id="IPR015943">
    <property type="entry name" value="WD40/YVTN_repeat-like_dom_sf"/>
</dbReference>
<feature type="repeat" description="WD" evidence="3">
    <location>
        <begin position="903"/>
        <end position="945"/>
    </location>
</feature>
<dbReference type="GO" id="GO:0009640">
    <property type="term" value="P:photomorphogenesis"/>
    <property type="evidence" value="ECO:0007669"/>
    <property type="project" value="InterPro"/>
</dbReference>
<dbReference type="InterPro" id="IPR011009">
    <property type="entry name" value="Kinase-like_dom_sf"/>
</dbReference>
<evidence type="ECO:0000259" key="6">
    <source>
        <dbReference type="PROSITE" id="PS50011"/>
    </source>
</evidence>
<reference evidence="7 8" key="1">
    <citation type="submission" date="2024-01" db="EMBL/GenBank/DDBJ databases">
        <title>The genomes of 5 underutilized Papilionoideae crops provide insights into root nodulation and disease resistance.</title>
        <authorList>
            <person name="Yuan L."/>
        </authorList>
    </citation>
    <scope>NUCLEOTIDE SEQUENCE [LARGE SCALE GENOMIC DNA]</scope>
    <source>
        <strain evidence="7">LY-2023</strain>
        <tissue evidence="7">Leaf</tissue>
    </source>
</reference>
<dbReference type="EMBL" id="JAYKXN010000004">
    <property type="protein sequence ID" value="KAK7292781.1"/>
    <property type="molecule type" value="Genomic_DNA"/>
</dbReference>
<accession>A0AAN9J6Z9</accession>